<dbReference type="InterPro" id="IPR002401">
    <property type="entry name" value="Cyt_P450_E_grp-I"/>
</dbReference>
<reference evidence="10 11" key="1">
    <citation type="journal article" date="2009" name="Nature">
        <title>The Sorghum bicolor genome and the diversification of grasses.</title>
        <authorList>
            <person name="Paterson A.H."/>
            <person name="Bowers J.E."/>
            <person name="Bruggmann R."/>
            <person name="Dubchak I."/>
            <person name="Grimwood J."/>
            <person name="Gundlach H."/>
            <person name="Haberer G."/>
            <person name="Hellsten U."/>
            <person name="Mitros T."/>
            <person name="Poliakov A."/>
            <person name="Schmutz J."/>
            <person name="Spannagl M."/>
            <person name="Tang H."/>
            <person name="Wang X."/>
            <person name="Wicker T."/>
            <person name="Bharti A.K."/>
            <person name="Chapman J."/>
            <person name="Feltus F.A."/>
            <person name="Gowik U."/>
            <person name="Grigoriev I.V."/>
            <person name="Lyons E."/>
            <person name="Maher C.A."/>
            <person name="Martis M."/>
            <person name="Narechania A."/>
            <person name="Otillar R.P."/>
            <person name="Penning B.W."/>
            <person name="Salamov A.A."/>
            <person name="Wang Y."/>
            <person name="Zhang L."/>
            <person name="Carpita N.C."/>
            <person name="Freeling M."/>
            <person name="Gingle A.R."/>
            <person name="Hash C.T."/>
            <person name="Keller B."/>
            <person name="Klein P."/>
            <person name="Kresovich S."/>
            <person name="McCann M.C."/>
            <person name="Ming R."/>
            <person name="Peterson D.G."/>
            <person name="Mehboob-ur-Rahman"/>
            <person name="Ware D."/>
            <person name="Westhoff P."/>
            <person name="Mayer K.F."/>
            <person name="Messing J."/>
            <person name="Rokhsar D.S."/>
        </authorList>
    </citation>
    <scope>NUCLEOTIDE SEQUENCE [LARGE SCALE GENOMIC DNA]</scope>
    <source>
        <strain evidence="11">cv. BTx623</strain>
    </source>
</reference>
<keyword evidence="4 9" id="KW-1133">Transmembrane helix</keyword>
<evidence type="ECO:0000313" key="11">
    <source>
        <dbReference type="Proteomes" id="UP000000768"/>
    </source>
</evidence>
<keyword evidence="7 8" id="KW-0408">Iron</keyword>
<dbReference type="Gramene" id="OQU79188">
    <property type="protein sequence ID" value="OQU79188"/>
    <property type="gene ID" value="SORBI_3008G107100"/>
</dbReference>
<evidence type="ECO:0000256" key="7">
    <source>
        <dbReference type="PIRSR" id="PIRSR602401-1"/>
    </source>
</evidence>
<evidence type="ECO:0000256" key="9">
    <source>
        <dbReference type="SAM" id="Phobius"/>
    </source>
</evidence>
<proteinExistence type="inferred from homology"/>
<dbReference type="GO" id="GO:0016491">
    <property type="term" value="F:oxidoreductase activity"/>
    <property type="evidence" value="ECO:0000318"/>
    <property type="project" value="GO_Central"/>
</dbReference>
<dbReference type="GO" id="GO:0005506">
    <property type="term" value="F:iron ion binding"/>
    <property type="evidence" value="ECO:0007669"/>
    <property type="project" value="InterPro"/>
</dbReference>
<comment type="similarity">
    <text evidence="2 8">Belongs to the cytochrome P450 family.</text>
</comment>
<name>A0A1Z5R609_SORBI</name>
<sequence length="559" mass="62495">MDHGVYYCLLALIPLVYFLLKSLWKEAPFGYGSRPGLKLPPGPWKLPVIGSIHHLRGSLAHRALRDLSRRHGPLMFLKFGEVPVIVASTPEAAKELMKTHDAIFSTRPLSFAVKTIIKDGPGIVWAPYGDHWRQLRKICFMELLSARRVQSLRPVREDKAFRLVQAVASSTAAAAAGAAPPLVDVGKLVTVYVADTSLRAILGRRFKVEDRDTLLHFVDESVRLAGGFTPRDLFPSSWLVRILSCRASREVEAYHHSLFTFMDGVLAEHLERRRSGEEEEEEDLIDVLLRIQKEGNLQFPLTMRIIEAVIFNLIGGGMETATTTLQWAMAELMRNPGIMSKAQAEVRRVFMDETKVTEDRLGELPYLQLVIKETLRLHVPGPLLIPRECQEQCRILGYDVPKGAMVLVNAWAIARSPDYWEEPDTFHPERFLGDTRDFKGNDFEFIPFGAGRRICPGMAFGLANVELGLASLLFYFDWSLPEGVVPGSSESEDMCGHSLSVPCLCIPLVVDRGGSAGPGVVALGRRRARRTTWSYCRRVDLVPDRWVGAQGAAWPDLAC</sequence>
<evidence type="ECO:0000256" key="5">
    <source>
        <dbReference type="ARBA" id="ARBA00023002"/>
    </source>
</evidence>
<dbReference type="PANTHER" id="PTHR47956">
    <property type="entry name" value="CYTOCHROME P450 71B11-RELATED"/>
    <property type="match status" value="1"/>
</dbReference>
<dbReference type="GO" id="GO:0004497">
    <property type="term" value="F:monooxygenase activity"/>
    <property type="evidence" value="ECO:0007669"/>
    <property type="project" value="UniProtKB-KW"/>
</dbReference>
<dbReference type="Pfam" id="PF00067">
    <property type="entry name" value="p450"/>
    <property type="match status" value="1"/>
</dbReference>
<dbReference type="GO" id="GO:0016705">
    <property type="term" value="F:oxidoreductase activity, acting on paired donors, with incorporation or reduction of molecular oxygen"/>
    <property type="evidence" value="ECO:0007669"/>
    <property type="project" value="InterPro"/>
</dbReference>
<dbReference type="FunFam" id="1.10.630.10:FF:000064">
    <property type="entry name" value="Cytochrome P450 monooxygenase"/>
    <property type="match status" value="1"/>
</dbReference>
<dbReference type="InterPro" id="IPR017972">
    <property type="entry name" value="Cyt_P450_CS"/>
</dbReference>
<keyword evidence="3 9" id="KW-0812">Transmembrane</keyword>
<keyword evidence="11" id="KW-1185">Reference proteome</keyword>
<comment type="cofactor">
    <cofactor evidence="7">
        <name>heme</name>
        <dbReference type="ChEBI" id="CHEBI:30413"/>
    </cofactor>
</comment>
<dbReference type="PANTHER" id="PTHR47956:SF84">
    <property type="entry name" value="OS06G0497350 PROTEIN"/>
    <property type="match status" value="1"/>
</dbReference>
<dbReference type="AlphaFoldDB" id="A0A1Z5R609"/>
<evidence type="ECO:0000256" key="6">
    <source>
        <dbReference type="ARBA" id="ARBA00023136"/>
    </source>
</evidence>
<dbReference type="Proteomes" id="UP000000768">
    <property type="component" value="Chromosome 8"/>
</dbReference>
<evidence type="ECO:0000256" key="2">
    <source>
        <dbReference type="ARBA" id="ARBA00010617"/>
    </source>
</evidence>
<feature type="transmembrane region" description="Helical" evidence="9">
    <location>
        <begin position="6"/>
        <end position="24"/>
    </location>
</feature>
<keyword evidence="6 9" id="KW-0472">Membrane</keyword>
<protein>
    <recommendedName>
        <fullName evidence="12">Cytochrome P450</fullName>
    </recommendedName>
</protein>
<keyword evidence="7 8" id="KW-0349">Heme</keyword>
<evidence type="ECO:0000256" key="4">
    <source>
        <dbReference type="ARBA" id="ARBA00022989"/>
    </source>
</evidence>
<feature type="binding site" description="axial binding residue" evidence="7">
    <location>
        <position position="455"/>
    </location>
    <ligand>
        <name>heme</name>
        <dbReference type="ChEBI" id="CHEBI:30413"/>
    </ligand>
    <ligandPart>
        <name>Fe</name>
        <dbReference type="ChEBI" id="CHEBI:18248"/>
    </ligandPart>
</feature>
<evidence type="ECO:0000256" key="8">
    <source>
        <dbReference type="RuleBase" id="RU000461"/>
    </source>
</evidence>
<dbReference type="InterPro" id="IPR036396">
    <property type="entry name" value="Cyt_P450_sf"/>
</dbReference>
<dbReference type="OrthoDB" id="2789670at2759"/>
<keyword evidence="8" id="KW-0503">Monooxygenase</keyword>
<evidence type="ECO:0008006" key="12">
    <source>
        <dbReference type="Google" id="ProtNLM"/>
    </source>
</evidence>
<gene>
    <name evidence="10" type="ORF">SORBI_3008G107100</name>
</gene>
<dbReference type="InterPro" id="IPR001128">
    <property type="entry name" value="Cyt_P450"/>
</dbReference>
<dbReference type="InParanoid" id="A0A1Z5R609"/>
<dbReference type="CDD" id="cd11072">
    <property type="entry name" value="CYP71-like"/>
    <property type="match status" value="1"/>
</dbReference>
<dbReference type="InterPro" id="IPR050193">
    <property type="entry name" value="Cytochrome_P450_71"/>
</dbReference>
<dbReference type="EMBL" id="CM000767">
    <property type="protein sequence ID" value="OQU79188.1"/>
    <property type="molecule type" value="Genomic_DNA"/>
</dbReference>
<dbReference type="FunCoup" id="A0A1Z5R609">
    <property type="interactions" value="247"/>
</dbReference>
<dbReference type="PRINTS" id="PR00463">
    <property type="entry name" value="EP450I"/>
</dbReference>
<accession>A0A1Z5R609</accession>
<keyword evidence="5 8" id="KW-0560">Oxidoreductase</keyword>
<dbReference type="SUPFAM" id="SSF48264">
    <property type="entry name" value="Cytochrome P450"/>
    <property type="match status" value="1"/>
</dbReference>
<comment type="subcellular location">
    <subcellularLocation>
        <location evidence="1">Membrane</location>
        <topology evidence="1">Single-pass membrane protein</topology>
    </subcellularLocation>
</comment>
<dbReference type="PROSITE" id="PS00086">
    <property type="entry name" value="CYTOCHROME_P450"/>
    <property type="match status" value="1"/>
</dbReference>
<dbReference type="GO" id="GO:0020037">
    <property type="term" value="F:heme binding"/>
    <property type="evidence" value="ECO:0007669"/>
    <property type="project" value="InterPro"/>
</dbReference>
<keyword evidence="7 8" id="KW-0479">Metal-binding</keyword>
<dbReference type="Gene3D" id="1.10.630.10">
    <property type="entry name" value="Cytochrome P450"/>
    <property type="match status" value="1"/>
</dbReference>
<reference evidence="11" key="2">
    <citation type="journal article" date="2018" name="Plant J.">
        <title>The Sorghum bicolor reference genome: improved assembly, gene annotations, a transcriptome atlas, and signatures of genome organization.</title>
        <authorList>
            <person name="McCormick R.F."/>
            <person name="Truong S.K."/>
            <person name="Sreedasyam A."/>
            <person name="Jenkins J."/>
            <person name="Shu S."/>
            <person name="Sims D."/>
            <person name="Kennedy M."/>
            <person name="Amirebrahimi M."/>
            <person name="Weers B.D."/>
            <person name="McKinley B."/>
            <person name="Mattison A."/>
            <person name="Morishige D.T."/>
            <person name="Grimwood J."/>
            <person name="Schmutz J."/>
            <person name="Mullet J.E."/>
        </authorList>
    </citation>
    <scope>NUCLEOTIDE SEQUENCE [LARGE SCALE GENOMIC DNA]</scope>
    <source>
        <strain evidence="11">cv. BTx623</strain>
    </source>
</reference>
<organism evidence="10 11">
    <name type="scientific">Sorghum bicolor</name>
    <name type="common">Sorghum</name>
    <name type="synonym">Sorghum vulgare</name>
    <dbReference type="NCBI Taxonomy" id="4558"/>
    <lineage>
        <taxon>Eukaryota</taxon>
        <taxon>Viridiplantae</taxon>
        <taxon>Streptophyta</taxon>
        <taxon>Embryophyta</taxon>
        <taxon>Tracheophyta</taxon>
        <taxon>Spermatophyta</taxon>
        <taxon>Magnoliopsida</taxon>
        <taxon>Liliopsida</taxon>
        <taxon>Poales</taxon>
        <taxon>Poaceae</taxon>
        <taxon>PACMAD clade</taxon>
        <taxon>Panicoideae</taxon>
        <taxon>Andropogonodae</taxon>
        <taxon>Andropogoneae</taxon>
        <taxon>Sorghinae</taxon>
        <taxon>Sorghum</taxon>
    </lineage>
</organism>
<evidence type="ECO:0000313" key="10">
    <source>
        <dbReference type="EMBL" id="OQU79188.1"/>
    </source>
</evidence>
<dbReference type="ExpressionAtlas" id="A0A1Z5R609">
    <property type="expression patterns" value="baseline and differential"/>
</dbReference>
<dbReference type="GO" id="GO:0016020">
    <property type="term" value="C:membrane"/>
    <property type="evidence" value="ECO:0007669"/>
    <property type="project" value="UniProtKB-SubCell"/>
</dbReference>
<dbReference type="PRINTS" id="PR00385">
    <property type="entry name" value="P450"/>
</dbReference>
<evidence type="ECO:0000256" key="3">
    <source>
        <dbReference type="ARBA" id="ARBA00022692"/>
    </source>
</evidence>
<evidence type="ECO:0000256" key="1">
    <source>
        <dbReference type="ARBA" id="ARBA00004167"/>
    </source>
</evidence>